<reference evidence="4 5" key="1">
    <citation type="submission" date="2015-06" db="EMBL/GenBank/DDBJ databases">
        <title>Survival trade-offs in plant roots during colonization by closely related pathogenic and mutualistic fungi.</title>
        <authorList>
            <person name="Hacquard S."/>
            <person name="Kracher B."/>
            <person name="Hiruma K."/>
            <person name="Weinman A."/>
            <person name="Muench P."/>
            <person name="Garrido Oter R."/>
            <person name="Ver Loren van Themaat E."/>
            <person name="Dallerey J.-F."/>
            <person name="Damm U."/>
            <person name="Henrissat B."/>
            <person name="Lespinet O."/>
            <person name="Thon M."/>
            <person name="Kemen E."/>
            <person name="McHardy A.C."/>
            <person name="Schulze-Lefert P."/>
            <person name="O'Connell R.J."/>
        </authorList>
    </citation>
    <scope>NUCLEOTIDE SEQUENCE [LARGE SCALE GENOMIC DNA]</scope>
    <source>
        <strain evidence="4 5">0861</strain>
    </source>
</reference>
<organism evidence="4 5">
    <name type="scientific">Colletotrichum tofieldiae</name>
    <dbReference type="NCBI Taxonomy" id="708197"/>
    <lineage>
        <taxon>Eukaryota</taxon>
        <taxon>Fungi</taxon>
        <taxon>Dikarya</taxon>
        <taxon>Ascomycota</taxon>
        <taxon>Pezizomycotina</taxon>
        <taxon>Sordariomycetes</taxon>
        <taxon>Hypocreomycetidae</taxon>
        <taxon>Glomerellales</taxon>
        <taxon>Glomerellaceae</taxon>
        <taxon>Colletotrichum</taxon>
        <taxon>Colletotrichum spaethianum species complex</taxon>
    </lineage>
</organism>
<evidence type="ECO:0000256" key="1">
    <source>
        <dbReference type="ARBA" id="ARBA00022448"/>
    </source>
</evidence>
<dbReference type="STRING" id="708197.A0A166RV45"/>
<dbReference type="InterPro" id="IPR014830">
    <property type="entry name" value="Glycolipid_transfer_prot_dom"/>
</dbReference>
<keyword evidence="5" id="KW-1185">Reference proteome</keyword>
<evidence type="ECO:0000259" key="3">
    <source>
        <dbReference type="Pfam" id="PF08718"/>
    </source>
</evidence>
<evidence type="ECO:0000313" key="5">
    <source>
        <dbReference type="Proteomes" id="UP000076552"/>
    </source>
</evidence>
<protein>
    <submittedName>
        <fullName evidence="4">HET-C2 protein (Glycolipid transfer protein)</fullName>
    </submittedName>
</protein>
<dbReference type="Pfam" id="PF08718">
    <property type="entry name" value="GLTP"/>
    <property type="match status" value="1"/>
</dbReference>
<dbReference type="GO" id="GO:1902388">
    <property type="term" value="F:ceramide 1-phosphate transfer activity"/>
    <property type="evidence" value="ECO:0007669"/>
    <property type="project" value="TreeGrafter"/>
</dbReference>
<sequence>LLGFWFLVLTSSGNSLPLSPTPPFSLSQQLTSLQLLFQPSTKRHKPPKSDTMAAQIPPGGTYLDTFKKSFVDVKPDADKENAIPTTEFLDAAESLTTIFDALGGVAFGPVKSDMGGNIKKIRERQLAAPGESATLQELVKNELATKKHVATEGLLWLTRGLEFTCIALSQNVAKESEELSESFRNAYSTTLKPHHSFLVKPIFSAAMSACPYRKDFYAKLGSDQAKVAAELRVYLASLEKIVGILKGFLASKDAKF</sequence>
<evidence type="ECO:0000313" key="4">
    <source>
        <dbReference type="EMBL" id="KZL69789.1"/>
    </source>
</evidence>
<accession>A0A166RV45</accession>
<evidence type="ECO:0000256" key="2">
    <source>
        <dbReference type="SAM" id="SignalP"/>
    </source>
</evidence>
<dbReference type="GO" id="GO:0016020">
    <property type="term" value="C:membrane"/>
    <property type="evidence" value="ECO:0007669"/>
    <property type="project" value="TreeGrafter"/>
</dbReference>
<dbReference type="GO" id="GO:1902387">
    <property type="term" value="F:ceramide 1-phosphate binding"/>
    <property type="evidence" value="ECO:0007669"/>
    <property type="project" value="TreeGrafter"/>
</dbReference>
<feature type="domain" description="Glycolipid transfer protein" evidence="3">
    <location>
        <begin position="83"/>
        <end position="221"/>
    </location>
</feature>
<dbReference type="InterPro" id="IPR036497">
    <property type="entry name" value="GLTP_sf"/>
</dbReference>
<dbReference type="FunFam" id="1.10.3520.10:FF:000001">
    <property type="entry name" value="Pleckstrin domain-containing family A member 8"/>
    <property type="match status" value="1"/>
</dbReference>
<dbReference type="SUPFAM" id="SSF110004">
    <property type="entry name" value="Glycolipid transfer protein, GLTP"/>
    <property type="match status" value="1"/>
</dbReference>
<proteinExistence type="predicted"/>
<dbReference type="PANTHER" id="PTHR10219:SF25">
    <property type="entry name" value="PLECKSTRIN HOMOLOGY DOMAIN-CONTAINING FAMILY A MEMBER 8"/>
    <property type="match status" value="1"/>
</dbReference>
<dbReference type="EMBL" id="LFIV01000102">
    <property type="protein sequence ID" value="KZL69789.1"/>
    <property type="molecule type" value="Genomic_DNA"/>
</dbReference>
<dbReference type="GO" id="GO:0005829">
    <property type="term" value="C:cytosol"/>
    <property type="evidence" value="ECO:0007669"/>
    <property type="project" value="TreeGrafter"/>
</dbReference>
<feature type="signal peptide" evidence="2">
    <location>
        <begin position="1"/>
        <end position="15"/>
    </location>
</feature>
<dbReference type="AlphaFoldDB" id="A0A166RV45"/>
<dbReference type="Proteomes" id="UP000076552">
    <property type="component" value="Unassembled WGS sequence"/>
</dbReference>
<comment type="caution">
    <text evidence="4">The sequence shown here is derived from an EMBL/GenBank/DDBJ whole genome shotgun (WGS) entry which is preliminary data.</text>
</comment>
<keyword evidence="1" id="KW-0813">Transport</keyword>
<keyword evidence="2" id="KW-0732">Signal</keyword>
<dbReference type="PANTHER" id="PTHR10219">
    <property type="entry name" value="GLYCOLIPID TRANSFER PROTEIN-RELATED"/>
    <property type="match status" value="1"/>
</dbReference>
<gene>
    <name evidence="4" type="ORF">CT0861_02822</name>
</gene>
<name>A0A166RV45_9PEZI</name>
<feature type="non-terminal residue" evidence="4">
    <location>
        <position position="1"/>
    </location>
</feature>
<feature type="chain" id="PRO_5012181574" evidence="2">
    <location>
        <begin position="16"/>
        <end position="256"/>
    </location>
</feature>
<dbReference type="Gene3D" id="1.10.3520.10">
    <property type="entry name" value="Glycolipid transfer protein"/>
    <property type="match status" value="1"/>
</dbReference>